<feature type="signal peptide" evidence="2">
    <location>
        <begin position="1"/>
        <end position="23"/>
    </location>
</feature>
<dbReference type="Proteomes" id="UP000077755">
    <property type="component" value="Chromosome 8"/>
</dbReference>
<evidence type="ECO:0000313" key="4">
    <source>
        <dbReference type="Proteomes" id="UP000077755"/>
    </source>
</evidence>
<evidence type="ECO:0000256" key="2">
    <source>
        <dbReference type="SAM" id="SignalP"/>
    </source>
</evidence>
<accession>A0AAF0XT51</accession>
<keyword evidence="2" id="KW-0732">Signal</keyword>
<reference evidence="3" key="1">
    <citation type="journal article" date="2016" name="Nat. Genet.">
        <title>A high-quality carrot genome assembly provides new insights into carotenoid accumulation and asterid genome evolution.</title>
        <authorList>
            <person name="Iorizzo M."/>
            <person name="Ellison S."/>
            <person name="Senalik D."/>
            <person name="Zeng P."/>
            <person name="Satapoomin P."/>
            <person name="Huang J."/>
            <person name="Bowman M."/>
            <person name="Iovene M."/>
            <person name="Sanseverino W."/>
            <person name="Cavagnaro P."/>
            <person name="Yildiz M."/>
            <person name="Macko-Podgorni A."/>
            <person name="Moranska E."/>
            <person name="Grzebelus E."/>
            <person name="Grzebelus D."/>
            <person name="Ashrafi H."/>
            <person name="Zheng Z."/>
            <person name="Cheng S."/>
            <person name="Spooner D."/>
            <person name="Van Deynze A."/>
            <person name="Simon P."/>
        </authorList>
    </citation>
    <scope>NUCLEOTIDE SEQUENCE</scope>
    <source>
        <tissue evidence="3">Leaf</tissue>
    </source>
</reference>
<evidence type="ECO:0000256" key="1">
    <source>
        <dbReference type="SAM" id="MobiDB-lite"/>
    </source>
</evidence>
<feature type="chain" id="PRO_5041933762" evidence="2">
    <location>
        <begin position="24"/>
        <end position="216"/>
    </location>
</feature>
<organism evidence="3 4">
    <name type="scientific">Daucus carota subsp. sativus</name>
    <name type="common">Carrot</name>
    <dbReference type="NCBI Taxonomy" id="79200"/>
    <lineage>
        <taxon>Eukaryota</taxon>
        <taxon>Viridiplantae</taxon>
        <taxon>Streptophyta</taxon>
        <taxon>Embryophyta</taxon>
        <taxon>Tracheophyta</taxon>
        <taxon>Spermatophyta</taxon>
        <taxon>Magnoliopsida</taxon>
        <taxon>eudicotyledons</taxon>
        <taxon>Gunneridae</taxon>
        <taxon>Pentapetalae</taxon>
        <taxon>asterids</taxon>
        <taxon>campanulids</taxon>
        <taxon>Apiales</taxon>
        <taxon>Apiaceae</taxon>
        <taxon>Apioideae</taxon>
        <taxon>Scandiceae</taxon>
        <taxon>Daucinae</taxon>
        <taxon>Daucus</taxon>
        <taxon>Daucus sect. Daucus</taxon>
    </lineage>
</organism>
<proteinExistence type="predicted"/>
<evidence type="ECO:0000313" key="3">
    <source>
        <dbReference type="EMBL" id="WOH12852.1"/>
    </source>
</evidence>
<keyword evidence="4" id="KW-1185">Reference proteome</keyword>
<dbReference type="AlphaFoldDB" id="A0AAF0XT51"/>
<name>A0AAF0XT51_DAUCS</name>
<gene>
    <name evidence="3" type="ORF">DCAR_0832361</name>
</gene>
<reference evidence="3" key="2">
    <citation type="submission" date="2022-03" db="EMBL/GenBank/DDBJ databases">
        <title>Draft title - Genomic analysis of global carrot germplasm unveils the trajectory of domestication and the origin of high carotenoid orange carrot.</title>
        <authorList>
            <person name="Iorizzo M."/>
            <person name="Ellison S."/>
            <person name="Senalik D."/>
            <person name="Macko-Podgorni A."/>
            <person name="Grzebelus D."/>
            <person name="Bostan H."/>
            <person name="Rolling W."/>
            <person name="Curaba J."/>
            <person name="Simon P."/>
        </authorList>
    </citation>
    <scope>NUCLEOTIDE SEQUENCE</scope>
    <source>
        <tissue evidence="3">Leaf</tissue>
    </source>
</reference>
<protein>
    <submittedName>
        <fullName evidence="3">Uncharacterized protein</fullName>
    </submittedName>
</protein>
<feature type="region of interest" description="Disordered" evidence="1">
    <location>
        <begin position="195"/>
        <end position="216"/>
    </location>
</feature>
<dbReference type="EMBL" id="CP093350">
    <property type="protein sequence ID" value="WOH12852.1"/>
    <property type="molecule type" value="Genomic_DNA"/>
</dbReference>
<sequence>MGRKRWGFLVVLVMVLLVSLADASKLRIPSLRYFSFPASLLSHEAGHDHVVRVYEKNALSPSPPDEMAAMKIGGCDGECGCGGPGGCGYNVGWGEGGGVGAGGGGLGGGGGGGGLGGGGGGGGLGGGGGGGGGGFIFKGYPYPKFPIPRGKPFDCPGGYCPPLYCPGGLCNVAKDSHTKKDVSQITQTNALAGQKMDSKYDSNNQIRVPAMAPQSN</sequence>